<name>M9RHS9_9RHOB</name>
<reference evidence="1 2" key="1">
    <citation type="journal article" date="2013" name="PLoS ONE">
        <title>Poles Apart: Arctic and Antarctic Octadecabacter strains Share High Genome Plasticity and a New Type of Xanthorhodopsin.</title>
        <authorList>
            <person name="Vollmers J."/>
            <person name="Voget S."/>
            <person name="Dietrich S."/>
            <person name="Gollnow K."/>
            <person name="Smits M."/>
            <person name="Meyer K."/>
            <person name="Brinkhoff T."/>
            <person name="Simon M."/>
            <person name="Daniel R."/>
        </authorList>
    </citation>
    <scope>NUCLEOTIDE SEQUENCE [LARGE SCALE GENOMIC DNA]</scope>
    <source>
        <strain evidence="1 2">307</strain>
    </source>
</reference>
<protein>
    <submittedName>
        <fullName evidence="1">Uncharacterized protein</fullName>
    </submittedName>
</protein>
<keyword evidence="2" id="KW-1185">Reference proteome</keyword>
<dbReference type="STRING" id="391626.OAN307_c45910"/>
<proteinExistence type="predicted"/>
<accession>M9RHS9</accession>
<evidence type="ECO:0000313" key="1">
    <source>
        <dbReference type="EMBL" id="AGI69941.1"/>
    </source>
</evidence>
<dbReference type="KEGG" id="oat:OAN307_c45910"/>
<dbReference type="EMBL" id="CP003740">
    <property type="protein sequence ID" value="AGI69941.1"/>
    <property type="molecule type" value="Genomic_DNA"/>
</dbReference>
<dbReference type="AlphaFoldDB" id="M9RHS9"/>
<sequence>MPKPPRLMLPQTPFKTERVIHPDFGAVILVLTQPKKKPRPIGGRGFLTSNVVGLLALTGFEPWVGFVDNVNPALTAHNAAIAVARLERTEGVANFHVFCPLSRGAAIAPLLMLYAAGISQTAW</sequence>
<dbReference type="Proteomes" id="UP000005307">
    <property type="component" value="Chromosome"/>
</dbReference>
<organism evidence="1 2">
    <name type="scientific">Octadecabacter antarcticus 307</name>
    <dbReference type="NCBI Taxonomy" id="391626"/>
    <lineage>
        <taxon>Bacteria</taxon>
        <taxon>Pseudomonadati</taxon>
        <taxon>Pseudomonadota</taxon>
        <taxon>Alphaproteobacteria</taxon>
        <taxon>Rhodobacterales</taxon>
        <taxon>Roseobacteraceae</taxon>
        <taxon>Octadecabacter</taxon>
    </lineage>
</organism>
<dbReference type="HOGENOM" id="CLU_2012940_0_0_5"/>
<evidence type="ECO:0000313" key="2">
    <source>
        <dbReference type="Proteomes" id="UP000005307"/>
    </source>
</evidence>
<gene>
    <name evidence="1" type="ORF">OAN307_c45910</name>
</gene>